<dbReference type="EMBL" id="MU842882">
    <property type="protein sequence ID" value="KAK2028166.1"/>
    <property type="molecule type" value="Genomic_DNA"/>
</dbReference>
<comment type="caution">
    <text evidence="2">The sequence shown here is derived from an EMBL/GenBank/DDBJ whole genome shotgun (WGS) entry which is preliminary data.</text>
</comment>
<evidence type="ECO:0000256" key="1">
    <source>
        <dbReference type="SAM" id="MobiDB-lite"/>
    </source>
</evidence>
<evidence type="ECO:0000313" key="2">
    <source>
        <dbReference type="EMBL" id="KAK2028166.1"/>
    </source>
</evidence>
<feature type="region of interest" description="Disordered" evidence="1">
    <location>
        <begin position="144"/>
        <end position="179"/>
    </location>
</feature>
<reference evidence="2" key="1">
    <citation type="submission" date="2021-06" db="EMBL/GenBank/DDBJ databases">
        <title>Comparative genomics, transcriptomics and evolutionary studies reveal genomic signatures of adaptation to plant cell wall in hemibiotrophic fungi.</title>
        <authorList>
            <consortium name="DOE Joint Genome Institute"/>
            <person name="Baroncelli R."/>
            <person name="Diaz J.F."/>
            <person name="Benocci T."/>
            <person name="Peng M."/>
            <person name="Battaglia E."/>
            <person name="Haridas S."/>
            <person name="Andreopoulos W."/>
            <person name="Labutti K."/>
            <person name="Pangilinan J."/>
            <person name="Floch G.L."/>
            <person name="Makela M.R."/>
            <person name="Henrissat B."/>
            <person name="Grigoriev I.V."/>
            <person name="Crouch J.A."/>
            <person name="De Vries R.P."/>
            <person name="Sukno S.A."/>
            <person name="Thon M.R."/>
        </authorList>
    </citation>
    <scope>NUCLEOTIDE SEQUENCE</scope>
    <source>
        <strain evidence="2">MAFF235873</strain>
    </source>
</reference>
<feature type="region of interest" description="Disordered" evidence="1">
    <location>
        <begin position="26"/>
        <end position="52"/>
    </location>
</feature>
<feature type="compositionally biased region" description="Basic and acidic residues" evidence="1">
    <location>
        <begin position="153"/>
        <end position="176"/>
    </location>
</feature>
<protein>
    <submittedName>
        <fullName evidence="2">Uncharacterized protein</fullName>
    </submittedName>
</protein>
<dbReference type="Proteomes" id="UP001232148">
    <property type="component" value="Unassembled WGS sequence"/>
</dbReference>
<proteinExistence type="predicted"/>
<evidence type="ECO:0000313" key="3">
    <source>
        <dbReference type="Proteomes" id="UP001232148"/>
    </source>
</evidence>
<accession>A0AAD9LZC1</accession>
<gene>
    <name evidence="2" type="ORF">LX32DRAFT_407256</name>
</gene>
<keyword evidence="3" id="KW-1185">Reference proteome</keyword>
<sequence>MIVEQGRRRTTVLPPGAALPNHLVAWRGRENHRRQRERRGGGSGGKKKRNAPPPFFFFLLPQFRGAKQEEVKNSFDTAAARGGIEHGGIGWLGERRIKQASQVNRPMTSDFPPPDRTSHRGAASVGEITYAFFAHTKKSLGITMRRKGQWNKGEGKRDPDRDTKEANWGERERDKSSVLLSHSWLHLASPTER</sequence>
<organism evidence="2 3">
    <name type="scientific">Colletotrichum zoysiae</name>
    <dbReference type="NCBI Taxonomy" id="1216348"/>
    <lineage>
        <taxon>Eukaryota</taxon>
        <taxon>Fungi</taxon>
        <taxon>Dikarya</taxon>
        <taxon>Ascomycota</taxon>
        <taxon>Pezizomycotina</taxon>
        <taxon>Sordariomycetes</taxon>
        <taxon>Hypocreomycetidae</taxon>
        <taxon>Glomerellales</taxon>
        <taxon>Glomerellaceae</taxon>
        <taxon>Colletotrichum</taxon>
        <taxon>Colletotrichum graminicola species complex</taxon>
    </lineage>
</organism>
<name>A0AAD9LZC1_9PEZI</name>
<dbReference type="AlphaFoldDB" id="A0AAD9LZC1"/>